<sequence length="142" mass="14908">SPRRVRQVRRFGASSRWRGPARFGSPGPGQGQRSTLAAGAGKAAPLAELGKRHLIPWTKQGGVMNMPLHQISVIPAQDVTSSRVSRSKTKEKEEQCIQSSSGVLHSARITTGGAGALGSNSKIKSSSAAEHDSVLGKSAEQL</sequence>
<protein>
    <submittedName>
        <fullName evidence="2">Uncharacterized protein</fullName>
    </submittedName>
</protein>
<organism evidence="2">
    <name type="scientific">Lamprotornis superbus</name>
    <dbReference type="NCBI Taxonomy" id="245042"/>
    <lineage>
        <taxon>Eukaryota</taxon>
        <taxon>Metazoa</taxon>
        <taxon>Chordata</taxon>
        <taxon>Craniata</taxon>
        <taxon>Vertebrata</taxon>
        <taxon>Euteleostomi</taxon>
        <taxon>Archelosauria</taxon>
        <taxon>Archosauria</taxon>
        <taxon>Dinosauria</taxon>
        <taxon>Saurischia</taxon>
        <taxon>Theropoda</taxon>
        <taxon>Coelurosauria</taxon>
        <taxon>Aves</taxon>
        <taxon>Neognathae</taxon>
        <taxon>Neoaves</taxon>
        <taxon>Telluraves</taxon>
        <taxon>Australaves</taxon>
        <taxon>Passeriformes</taxon>
        <taxon>Sturnidae</taxon>
        <taxon>Lamprotornis</taxon>
    </lineage>
</organism>
<feature type="region of interest" description="Disordered" evidence="1">
    <location>
        <begin position="1"/>
        <end position="39"/>
    </location>
</feature>
<feature type="non-terminal residue" evidence="2">
    <location>
        <position position="142"/>
    </location>
</feature>
<feature type="non-terminal residue" evidence="2">
    <location>
        <position position="1"/>
    </location>
</feature>
<dbReference type="AlphaFoldDB" id="A0A835NU79"/>
<reference evidence="3" key="3">
    <citation type="submission" date="2022-01" db="EMBL/GenBank/DDBJ databases">
        <authorList>
            <person name="Rubenstein D.R."/>
        </authorList>
    </citation>
    <scope>NUCLEOTIDE SEQUENCE</scope>
    <source>
        <strain evidence="3">SS15</strain>
        <tissue evidence="3">Liver</tissue>
    </source>
</reference>
<evidence type="ECO:0000256" key="1">
    <source>
        <dbReference type="SAM" id="MobiDB-lite"/>
    </source>
</evidence>
<dbReference type="Proteomes" id="UP000618051">
    <property type="component" value="Unassembled WGS sequence"/>
</dbReference>
<evidence type="ECO:0000313" key="4">
    <source>
        <dbReference type="Proteomes" id="UP000618051"/>
    </source>
</evidence>
<dbReference type="EMBL" id="JADDUC020000010">
    <property type="protein sequence ID" value="KAI1236370.1"/>
    <property type="molecule type" value="Genomic_DNA"/>
</dbReference>
<reference evidence="3 4" key="2">
    <citation type="journal article" date="2021" name="J. Hered.">
        <title>Feather Gene Expression Elucidates the Developmental Basis of Plumage Iridescence in African Starlings.</title>
        <authorList>
            <person name="Rubenstein D.R."/>
            <person name="Corvelo A."/>
            <person name="MacManes M.D."/>
            <person name="Maia R."/>
            <person name="Narzisi G."/>
            <person name="Rousaki A."/>
            <person name="Vandenabeele P."/>
            <person name="Shawkey M.D."/>
            <person name="Solomon J."/>
        </authorList>
    </citation>
    <scope>NUCLEOTIDE SEQUENCE [LARGE SCALE GENOMIC DNA]</scope>
    <source>
        <strain evidence="3">SS15</strain>
    </source>
</reference>
<evidence type="ECO:0000313" key="2">
    <source>
        <dbReference type="EMBL" id="KAG0121255.1"/>
    </source>
</evidence>
<name>A0A835NU79_9PASS</name>
<reference evidence="2" key="1">
    <citation type="submission" date="2020-10" db="EMBL/GenBank/DDBJ databases">
        <title>Feather gene expression reveals the developmental basis of iridescence in African starlings.</title>
        <authorList>
            <person name="Rubenstein D.R."/>
        </authorList>
    </citation>
    <scope>NUCLEOTIDE SEQUENCE</scope>
    <source>
        <strain evidence="2">SS15</strain>
        <tissue evidence="2">Liver</tissue>
    </source>
</reference>
<gene>
    <name evidence="3" type="ORF">IHE44_0001659</name>
    <name evidence="2" type="ORF">IHE44_011430</name>
</gene>
<keyword evidence="4" id="KW-1185">Reference proteome</keyword>
<accession>A0A835NU79</accession>
<evidence type="ECO:0000313" key="3">
    <source>
        <dbReference type="EMBL" id="KAI1236370.1"/>
    </source>
</evidence>
<feature type="compositionally biased region" description="Polar residues" evidence="1">
    <location>
        <begin position="118"/>
        <end position="128"/>
    </location>
</feature>
<dbReference type="EMBL" id="JADDUC010000052">
    <property type="protein sequence ID" value="KAG0121255.1"/>
    <property type="molecule type" value="Genomic_DNA"/>
</dbReference>
<proteinExistence type="predicted"/>
<feature type="region of interest" description="Disordered" evidence="1">
    <location>
        <begin position="82"/>
        <end position="142"/>
    </location>
</feature>
<comment type="caution">
    <text evidence="2">The sequence shown here is derived from an EMBL/GenBank/DDBJ whole genome shotgun (WGS) entry which is preliminary data.</text>
</comment>